<evidence type="ECO:0000256" key="1">
    <source>
        <dbReference type="ARBA" id="ARBA00023157"/>
    </source>
</evidence>
<keyword evidence="4" id="KW-1185">Reference proteome</keyword>
<dbReference type="InterPro" id="IPR013766">
    <property type="entry name" value="Thioredoxin_domain"/>
</dbReference>
<dbReference type="CDD" id="cd02947">
    <property type="entry name" value="TRX_family"/>
    <property type="match status" value="1"/>
</dbReference>
<evidence type="ECO:0000313" key="3">
    <source>
        <dbReference type="EMBL" id="GLR17807.1"/>
    </source>
</evidence>
<proteinExistence type="predicted"/>
<gene>
    <name evidence="3" type="ORF">GCM10007940_24220</name>
</gene>
<dbReference type="Proteomes" id="UP001156666">
    <property type="component" value="Unassembled WGS sequence"/>
</dbReference>
<name>A0AA37SPJ3_9BACT</name>
<dbReference type="EMBL" id="BSOH01000014">
    <property type="protein sequence ID" value="GLR17807.1"/>
    <property type="molecule type" value="Genomic_DNA"/>
</dbReference>
<dbReference type="Pfam" id="PF00085">
    <property type="entry name" value="Thioredoxin"/>
    <property type="match status" value="1"/>
</dbReference>
<sequence>MRNLYLALALLFSFTLSYSQGIEFFEGAYQEAFNMAAEKDKLVFVDAYAVWCGPCKRMSKQIFPQSEVGSLFNDNFINLKIDMEKGQGLDFGKTYPVSAYPTFFFINGMGEVVHKFKGGRDVKGLLAEAEKALAKFDNTEKYAKLYEEGDRSYETVYRYVKALNKSGESSLKIANEYVKSQKNLSSEENVKFIFEATTEVDSKLFELLVDRKKKALKYYTREAFNEKIVDAGFNTFEKSLEFDVASLGKEAKDAVKKYAKEEYKRFVIECDMIEANRKNDSGLFVKSASKYHSQVIKGEEDEEISLVTKLLRAYNNDPKALNLASDIAVNVATNNTSASNCLLACHTFMKLQQWADARKWAEKAELAAGDDLRAKHQAQQQLKFLESK</sequence>
<dbReference type="Gene3D" id="3.40.30.10">
    <property type="entry name" value="Glutaredoxin"/>
    <property type="match status" value="1"/>
</dbReference>
<dbReference type="PANTHER" id="PTHR46115">
    <property type="entry name" value="THIOREDOXIN-LIKE PROTEIN 1"/>
    <property type="match status" value="1"/>
</dbReference>
<dbReference type="SUPFAM" id="SSF52833">
    <property type="entry name" value="Thioredoxin-like"/>
    <property type="match status" value="1"/>
</dbReference>
<protein>
    <recommendedName>
        <fullName evidence="2">Thioredoxin domain-containing protein</fullName>
    </recommendedName>
</protein>
<accession>A0AA37SPJ3</accession>
<reference evidence="3" key="1">
    <citation type="journal article" date="2014" name="Int. J. Syst. Evol. Microbiol.">
        <title>Complete genome sequence of Corynebacterium casei LMG S-19264T (=DSM 44701T), isolated from a smear-ripened cheese.</title>
        <authorList>
            <consortium name="US DOE Joint Genome Institute (JGI-PGF)"/>
            <person name="Walter F."/>
            <person name="Albersmeier A."/>
            <person name="Kalinowski J."/>
            <person name="Ruckert C."/>
        </authorList>
    </citation>
    <scope>NUCLEOTIDE SEQUENCE</scope>
    <source>
        <strain evidence="3">NBRC 108769</strain>
    </source>
</reference>
<comment type="caution">
    <text evidence="3">The sequence shown here is derived from an EMBL/GenBank/DDBJ whole genome shotgun (WGS) entry which is preliminary data.</text>
</comment>
<dbReference type="InterPro" id="IPR036249">
    <property type="entry name" value="Thioredoxin-like_sf"/>
</dbReference>
<feature type="domain" description="Thioredoxin" evidence="2">
    <location>
        <begin position="5"/>
        <end position="134"/>
    </location>
</feature>
<evidence type="ECO:0000259" key="2">
    <source>
        <dbReference type="PROSITE" id="PS51352"/>
    </source>
</evidence>
<dbReference type="PROSITE" id="PS51352">
    <property type="entry name" value="THIOREDOXIN_2"/>
    <property type="match status" value="1"/>
</dbReference>
<keyword evidence="1" id="KW-1015">Disulfide bond</keyword>
<evidence type="ECO:0000313" key="4">
    <source>
        <dbReference type="Proteomes" id="UP001156666"/>
    </source>
</evidence>
<dbReference type="AlphaFoldDB" id="A0AA37SPJ3"/>
<reference evidence="3" key="2">
    <citation type="submission" date="2023-01" db="EMBL/GenBank/DDBJ databases">
        <title>Draft genome sequence of Portibacter lacus strain NBRC 108769.</title>
        <authorList>
            <person name="Sun Q."/>
            <person name="Mori K."/>
        </authorList>
    </citation>
    <scope>NUCLEOTIDE SEQUENCE</scope>
    <source>
        <strain evidence="3">NBRC 108769</strain>
    </source>
</reference>
<organism evidence="3 4">
    <name type="scientific">Portibacter lacus</name>
    <dbReference type="NCBI Taxonomy" id="1099794"/>
    <lineage>
        <taxon>Bacteria</taxon>
        <taxon>Pseudomonadati</taxon>
        <taxon>Bacteroidota</taxon>
        <taxon>Saprospiria</taxon>
        <taxon>Saprospirales</taxon>
        <taxon>Haliscomenobacteraceae</taxon>
        <taxon>Portibacter</taxon>
    </lineage>
</organism>
<dbReference type="RefSeq" id="WP_235291489.1">
    <property type="nucleotide sequence ID" value="NZ_BSOH01000014.1"/>
</dbReference>